<evidence type="ECO:0000313" key="1">
    <source>
        <dbReference type="EMBL" id="TRB03460.1"/>
    </source>
</evidence>
<dbReference type="RefSeq" id="WP_142859101.1">
    <property type="nucleotide sequence ID" value="NZ_SGOE01000008.1"/>
</dbReference>
<gene>
    <name evidence="1" type="ORF">EXN61_21580</name>
</gene>
<dbReference type="EMBL" id="SGOE01000008">
    <property type="protein sequence ID" value="TRB03460.1"/>
    <property type="molecule type" value="Genomic_DNA"/>
</dbReference>
<protein>
    <submittedName>
        <fullName evidence="1">Uncharacterized protein</fullName>
    </submittedName>
</protein>
<dbReference type="AlphaFoldDB" id="A0A546XRT5"/>
<dbReference type="Proteomes" id="UP000317023">
    <property type="component" value="Unassembled WGS sequence"/>
</dbReference>
<evidence type="ECO:0000313" key="2">
    <source>
        <dbReference type="Proteomes" id="UP000317023"/>
    </source>
</evidence>
<sequence length="153" mass="17599">MTNHPRAEAIFAEHGIAVVPAHVMPAVGQVRSVSTLQRILKKRGEEHARFVVMTFAETENSKASINEYSLWAVSDLVLLAEKNFPELVTTDVESWFRFFDGLPFGWVQLWAADMDGIVPKRFAMVGMIYERMKRYFGPLRVQPDMFDDRYKSL</sequence>
<accession>A0A546XRT5</accession>
<reference evidence="1 2" key="1">
    <citation type="journal article" date="2019" name="Appl. Microbiol. Biotechnol.">
        <title>Differential efficiency of wild type rhizogenic strains for rol gene transformation of plants.</title>
        <authorList>
            <person name="Desmet S."/>
            <person name="De Keyser E."/>
            <person name="Van Vaerenbergh J."/>
            <person name="Baeyen S."/>
            <person name="Van Huylenbroeck J."/>
            <person name="Geelen D."/>
            <person name="Dhooghe E."/>
        </authorList>
    </citation>
    <scope>NUCLEOTIDE SEQUENCE [LARGE SCALE GENOMIC DNA]</scope>
    <source>
        <strain evidence="1 2">MAFF210266</strain>
    </source>
</reference>
<name>A0A546XRT5_AGRTU</name>
<proteinExistence type="predicted"/>
<comment type="caution">
    <text evidence="1">The sequence shown here is derived from an EMBL/GenBank/DDBJ whole genome shotgun (WGS) entry which is preliminary data.</text>
</comment>
<organism evidence="1 2">
    <name type="scientific">Agrobacterium tumefaciens</name>
    <dbReference type="NCBI Taxonomy" id="358"/>
    <lineage>
        <taxon>Bacteria</taxon>
        <taxon>Pseudomonadati</taxon>
        <taxon>Pseudomonadota</taxon>
        <taxon>Alphaproteobacteria</taxon>
        <taxon>Hyphomicrobiales</taxon>
        <taxon>Rhizobiaceae</taxon>
        <taxon>Rhizobium/Agrobacterium group</taxon>
        <taxon>Agrobacterium</taxon>
        <taxon>Agrobacterium tumefaciens complex</taxon>
    </lineage>
</organism>